<evidence type="ECO:0000256" key="1">
    <source>
        <dbReference type="SAM" id="MobiDB-lite"/>
    </source>
</evidence>
<dbReference type="AlphaFoldDB" id="A0A820N3C5"/>
<feature type="compositionally biased region" description="Basic and acidic residues" evidence="1">
    <location>
        <begin position="1"/>
        <end position="11"/>
    </location>
</feature>
<protein>
    <submittedName>
        <fullName evidence="2">Uncharacterized protein</fullName>
    </submittedName>
</protein>
<gene>
    <name evidence="2" type="ORF">OKA104_LOCUS50382</name>
</gene>
<evidence type="ECO:0000313" key="2">
    <source>
        <dbReference type="EMBL" id="CAF4381442.1"/>
    </source>
</evidence>
<feature type="compositionally biased region" description="Acidic residues" evidence="1">
    <location>
        <begin position="85"/>
        <end position="97"/>
    </location>
</feature>
<dbReference type="Proteomes" id="UP000663881">
    <property type="component" value="Unassembled WGS sequence"/>
</dbReference>
<reference evidence="2" key="1">
    <citation type="submission" date="2021-02" db="EMBL/GenBank/DDBJ databases">
        <authorList>
            <person name="Nowell W R."/>
        </authorList>
    </citation>
    <scope>NUCLEOTIDE SEQUENCE</scope>
</reference>
<sequence length="144" mass="15903">MAALKEIDDAIKNISRTINSPSRTRSNTGVNEPIQSFSVPNTNEVVDEENIADDNQRKRRNSVDTSPAKLPPLRRPSTLNPTIVSDDDDSDDKDEEICDTKNSPTTHRESNDPNLTLISVYSPDVSPTVEMNVKRAPTSPVSRS</sequence>
<comment type="caution">
    <text evidence="2">The sequence shown here is derived from an EMBL/GenBank/DDBJ whole genome shotgun (WGS) entry which is preliminary data.</text>
</comment>
<feature type="region of interest" description="Disordered" evidence="1">
    <location>
        <begin position="1"/>
        <end position="144"/>
    </location>
</feature>
<accession>A0A820N3C5</accession>
<organism evidence="2 3">
    <name type="scientific">Adineta steineri</name>
    <dbReference type="NCBI Taxonomy" id="433720"/>
    <lineage>
        <taxon>Eukaryota</taxon>
        <taxon>Metazoa</taxon>
        <taxon>Spiralia</taxon>
        <taxon>Gnathifera</taxon>
        <taxon>Rotifera</taxon>
        <taxon>Eurotatoria</taxon>
        <taxon>Bdelloidea</taxon>
        <taxon>Adinetida</taxon>
        <taxon>Adinetidae</taxon>
        <taxon>Adineta</taxon>
    </lineage>
</organism>
<proteinExistence type="predicted"/>
<name>A0A820N3C5_9BILA</name>
<evidence type="ECO:0000313" key="3">
    <source>
        <dbReference type="Proteomes" id="UP000663881"/>
    </source>
</evidence>
<feature type="compositionally biased region" description="Polar residues" evidence="1">
    <location>
        <begin position="14"/>
        <end position="44"/>
    </location>
</feature>
<dbReference type="EMBL" id="CAJOAY010025220">
    <property type="protein sequence ID" value="CAF4381442.1"/>
    <property type="molecule type" value="Genomic_DNA"/>
</dbReference>
<feature type="non-terminal residue" evidence="2">
    <location>
        <position position="1"/>
    </location>
</feature>